<sequence length="552" mass="65651">MSNMNSIQKNLFQLLVEFDEICKKYDIKYLLAAGASLGAVRNHRFMPWDDDIDLYITRENWNKLRHILETEKDVLPNGRSFVYKENTPYYSNPLPRYINDTTTTMYRNQALAGKACGQHLEIFIFDPIPRGEKEKQKYLDLLHVYTELLSPYFIVNKHATYEDWEKHYKLYKKYCDRIDKEGEEKVLNELENTLQQYSIEDCDEYCMCWGTKDYIYDKELFQEGQMGLFEGKEFPIGKHPEGILRIAYGDSWMYIPEIDEQIVHGGIKYDNISFKEYTDKYLHKINRDSAFEKFKINKRNNVDLYNVREKVRMLIAKEKVQVGCMHFKNNLKENEELLRSLLENGDYLELSERFEEYSILQSMNEVQKFKIFVPITDKNLATFLLNLLKQGKYYQINKYLNIRKLNESPLTKELITIENEVEFCRKLSIARYDNKDEELVQSIIDKYDGIFSDLLDIYRAKLWIKEINAKSSKDYKDINNLCNEILKKYPFDGETMAIQAKAKSELGQENESLELYKKSILNTRNGLIWQKVEDESGISRMEMERELIEEEN</sequence>
<dbReference type="InterPro" id="IPR052942">
    <property type="entry name" value="LPS_cholinephosphotransferase"/>
</dbReference>
<feature type="domain" description="LicD/FKTN/FKRP nucleotidyltransferase" evidence="1">
    <location>
        <begin position="22"/>
        <end position="249"/>
    </location>
</feature>
<comment type="caution">
    <text evidence="2">The sequence shown here is derived from an EMBL/GenBank/DDBJ whole genome shotgun (WGS) entry which is preliminary data.</text>
</comment>
<dbReference type="PANTHER" id="PTHR43404">
    <property type="entry name" value="LIPOPOLYSACCHARIDE CHOLINEPHOSPHOTRANSFERASE LICD"/>
    <property type="match status" value="1"/>
</dbReference>
<dbReference type="EMBL" id="RKRG01000002">
    <property type="protein sequence ID" value="RPF52000.1"/>
    <property type="molecule type" value="Genomic_DNA"/>
</dbReference>
<proteinExistence type="predicted"/>
<evidence type="ECO:0000313" key="2">
    <source>
        <dbReference type="EMBL" id="RPF52000.1"/>
    </source>
</evidence>
<evidence type="ECO:0000313" key="3">
    <source>
        <dbReference type="Proteomes" id="UP000271783"/>
    </source>
</evidence>
<name>A0A3N5B941_9EURY</name>
<dbReference type="Gene3D" id="1.25.40.1040">
    <property type="match status" value="1"/>
</dbReference>
<keyword evidence="3" id="KW-1185">Reference proteome</keyword>
<reference evidence="2 3" key="1">
    <citation type="submission" date="2018-11" db="EMBL/GenBank/DDBJ databases">
        <title>Genomic Encyclopedia of Type Strains, Phase IV (KMG-IV): sequencing the most valuable type-strain genomes for metagenomic binning, comparative biology and taxonomic classification.</title>
        <authorList>
            <person name="Goeker M."/>
        </authorList>
    </citation>
    <scope>NUCLEOTIDE SEQUENCE [LARGE SCALE GENOMIC DNA]</scope>
    <source>
        <strain evidence="2 3">DSM 11977</strain>
    </source>
</reference>
<dbReference type="GO" id="GO:0009100">
    <property type="term" value="P:glycoprotein metabolic process"/>
    <property type="evidence" value="ECO:0007669"/>
    <property type="project" value="UniProtKB-ARBA"/>
</dbReference>
<gene>
    <name evidence="2" type="ORF">EDC42_1344</name>
</gene>
<dbReference type="InterPro" id="IPR007074">
    <property type="entry name" value="LicD/FKTN/FKRP_NTP_transf"/>
</dbReference>
<protein>
    <submittedName>
        <fullName evidence="2">Phosphorylcholine metabolism protein LicD</fullName>
    </submittedName>
</protein>
<dbReference type="Pfam" id="PF04991">
    <property type="entry name" value="LicD"/>
    <property type="match status" value="1"/>
</dbReference>
<evidence type="ECO:0000259" key="1">
    <source>
        <dbReference type="Pfam" id="PF04991"/>
    </source>
</evidence>
<dbReference type="Proteomes" id="UP000271783">
    <property type="component" value="Unassembled WGS sequence"/>
</dbReference>
<accession>A0A3N5B941</accession>
<organism evidence="2 3">
    <name type="scientific">Methanobrevibacter gottschalkii DSM 11977</name>
    <dbReference type="NCBI Taxonomy" id="1122229"/>
    <lineage>
        <taxon>Archaea</taxon>
        <taxon>Methanobacteriati</taxon>
        <taxon>Methanobacteriota</taxon>
        <taxon>Methanomada group</taxon>
        <taxon>Methanobacteria</taxon>
        <taxon>Methanobacteriales</taxon>
        <taxon>Methanobacteriaceae</taxon>
        <taxon>Methanobrevibacter</taxon>
    </lineage>
</organism>
<dbReference type="PANTHER" id="PTHR43404:SF2">
    <property type="entry name" value="LIPOPOLYSACCHARIDE CHOLINEPHOSPHOTRANSFERASE LICD"/>
    <property type="match status" value="1"/>
</dbReference>
<dbReference type="AlphaFoldDB" id="A0A3N5B941"/>